<dbReference type="AlphaFoldDB" id="A0A433Q9F1"/>
<evidence type="ECO:0000256" key="2">
    <source>
        <dbReference type="ARBA" id="ARBA00023043"/>
    </source>
</evidence>
<proteinExistence type="predicted"/>
<feature type="region of interest" description="Disordered" evidence="5">
    <location>
        <begin position="375"/>
        <end position="406"/>
    </location>
</feature>
<dbReference type="PROSITE" id="PS50297">
    <property type="entry name" value="ANK_REP_REGION"/>
    <property type="match status" value="1"/>
</dbReference>
<dbReference type="InterPro" id="IPR002110">
    <property type="entry name" value="Ankyrin_rpt"/>
</dbReference>
<reference evidence="6 7" key="1">
    <citation type="journal article" date="2018" name="New Phytol.">
        <title>Phylogenomics of Endogonaceae and evolution of mycorrhizas within Mucoromycota.</title>
        <authorList>
            <person name="Chang Y."/>
            <person name="Desiro A."/>
            <person name="Na H."/>
            <person name="Sandor L."/>
            <person name="Lipzen A."/>
            <person name="Clum A."/>
            <person name="Barry K."/>
            <person name="Grigoriev I.V."/>
            <person name="Martin F.M."/>
            <person name="Stajich J.E."/>
            <person name="Smith M.E."/>
            <person name="Bonito G."/>
            <person name="Spatafora J.W."/>
        </authorList>
    </citation>
    <scope>NUCLEOTIDE SEQUENCE [LARGE SCALE GENOMIC DNA]</scope>
    <source>
        <strain evidence="6 7">AD002</strain>
    </source>
</reference>
<feature type="compositionally biased region" description="Polar residues" evidence="5">
    <location>
        <begin position="385"/>
        <end position="399"/>
    </location>
</feature>
<comment type="caution">
    <text evidence="6">The sequence shown here is derived from an EMBL/GenBank/DDBJ whole genome shotgun (WGS) entry which is preliminary data.</text>
</comment>
<dbReference type="SMART" id="SM00248">
    <property type="entry name" value="ANK"/>
    <property type="match status" value="5"/>
</dbReference>
<dbReference type="Pfam" id="PF12796">
    <property type="entry name" value="Ank_2"/>
    <property type="match status" value="1"/>
</dbReference>
<dbReference type="PANTHER" id="PTHR24198">
    <property type="entry name" value="ANKYRIN REPEAT AND PROTEIN KINASE DOMAIN-CONTAINING PROTEIN"/>
    <property type="match status" value="1"/>
</dbReference>
<keyword evidence="1" id="KW-0677">Repeat</keyword>
<dbReference type="Pfam" id="PF00023">
    <property type="entry name" value="Ank"/>
    <property type="match status" value="1"/>
</dbReference>
<keyword evidence="7" id="KW-1185">Reference proteome</keyword>
<evidence type="ECO:0000256" key="5">
    <source>
        <dbReference type="SAM" id="MobiDB-lite"/>
    </source>
</evidence>
<evidence type="ECO:0000256" key="3">
    <source>
        <dbReference type="PROSITE-ProRule" id="PRU00023"/>
    </source>
</evidence>
<feature type="region of interest" description="Disordered" evidence="5">
    <location>
        <begin position="234"/>
        <end position="286"/>
    </location>
</feature>
<feature type="compositionally biased region" description="Polar residues" evidence="5">
    <location>
        <begin position="274"/>
        <end position="284"/>
    </location>
</feature>
<dbReference type="PANTHER" id="PTHR24198:SF165">
    <property type="entry name" value="ANKYRIN REPEAT-CONTAINING PROTEIN-RELATED"/>
    <property type="match status" value="1"/>
</dbReference>
<accession>A0A433Q9F1</accession>
<dbReference type="SUPFAM" id="SSF48403">
    <property type="entry name" value="Ankyrin repeat"/>
    <property type="match status" value="1"/>
</dbReference>
<keyword evidence="2 3" id="KW-0040">ANK repeat</keyword>
<feature type="region of interest" description="Disordered" evidence="5">
    <location>
        <begin position="607"/>
        <end position="685"/>
    </location>
</feature>
<feature type="repeat" description="ANK" evidence="3">
    <location>
        <begin position="926"/>
        <end position="948"/>
    </location>
</feature>
<feature type="compositionally biased region" description="Low complexity" evidence="5">
    <location>
        <begin position="653"/>
        <end position="669"/>
    </location>
</feature>
<dbReference type="Gene3D" id="1.25.40.20">
    <property type="entry name" value="Ankyrin repeat-containing domain"/>
    <property type="match status" value="1"/>
</dbReference>
<evidence type="ECO:0000313" key="6">
    <source>
        <dbReference type="EMBL" id="RUS26413.1"/>
    </source>
</evidence>
<feature type="compositionally biased region" description="Basic residues" evidence="5">
    <location>
        <begin position="235"/>
        <end position="245"/>
    </location>
</feature>
<dbReference type="PROSITE" id="PS50088">
    <property type="entry name" value="ANK_REPEAT"/>
    <property type="match status" value="1"/>
</dbReference>
<feature type="compositionally biased region" description="Polar residues" evidence="5">
    <location>
        <begin position="249"/>
        <end position="260"/>
    </location>
</feature>
<dbReference type="EMBL" id="RBNJ01010503">
    <property type="protein sequence ID" value="RUS26413.1"/>
    <property type="molecule type" value="Genomic_DNA"/>
</dbReference>
<feature type="compositionally biased region" description="Low complexity" evidence="5">
    <location>
        <begin position="616"/>
        <end position="631"/>
    </location>
</feature>
<organism evidence="6 7">
    <name type="scientific">Jimgerdemannia flammicorona</name>
    <dbReference type="NCBI Taxonomy" id="994334"/>
    <lineage>
        <taxon>Eukaryota</taxon>
        <taxon>Fungi</taxon>
        <taxon>Fungi incertae sedis</taxon>
        <taxon>Mucoromycota</taxon>
        <taxon>Mucoromycotina</taxon>
        <taxon>Endogonomycetes</taxon>
        <taxon>Endogonales</taxon>
        <taxon>Endogonaceae</taxon>
        <taxon>Jimgerdemannia</taxon>
    </lineage>
</organism>
<keyword evidence="4" id="KW-0175">Coiled coil</keyword>
<evidence type="ECO:0000313" key="7">
    <source>
        <dbReference type="Proteomes" id="UP000274822"/>
    </source>
</evidence>
<feature type="compositionally biased region" description="Basic and acidic residues" evidence="5">
    <location>
        <begin position="375"/>
        <end position="384"/>
    </location>
</feature>
<gene>
    <name evidence="6" type="ORF">BC938DRAFT_470798</name>
</gene>
<evidence type="ECO:0000256" key="4">
    <source>
        <dbReference type="SAM" id="Coils"/>
    </source>
</evidence>
<feature type="coiled-coil region" evidence="4">
    <location>
        <begin position="192"/>
        <end position="226"/>
    </location>
</feature>
<dbReference type="InterPro" id="IPR036770">
    <property type="entry name" value="Ankyrin_rpt-contain_sf"/>
</dbReference>
<protein>
    <submittedName>
        <fullName evidence="6">Uncharacterized protein</fullName>
    </submittedName>
</protein>
<name>A0A433Q9F1_9FUNG</name>
<evidence type="ECO:0000256" key="1">
    <source>
        <dbReference type="ARBA" id="ARBA00022737"/>
    </source>
</evidence>
<sequence length="1006" mass="110414">MTTKLPTSGSVDSDLDPIAPGVLTSIQTPQIDAELKLGAELTMSIHSKAIQIDANLGNNIKQIDTELRNDNEPRTPVPSQTIQISTEHGKDTEPNLLTPLPVQIGTELGTRMELANPIPSLPTKIAEEIRKEMGLDNDDEHYNAVLPRSPESQLFQLINGVADLDLRSALESGLSQLLDQHANDYYILEEERLKWIEDKQELEEALADLTKRYEKAVRELNFFTTKSSELAAKGVQKRKSRKALRKSSNPDTQATESRITSLYLDQDPDAIPPWSQTDGNTSPKLSHHHARVQQGSTPIEERQDLVSSTATLHDGSLVTLKRRKSSGTTVSSSVLDTVAEERRKDASDDEEHRFIHRMAPDGRTLYLRDDVEHADEGTRLDRSPQKATTSSYRHQSSIKSRPMVATSATNQLGTPLTGTMHRHEFFTLSTNEYASEGELPSNGKDVYAHMNVSVEAKSAEEQSASLSSEIPPTEIVIVRPSFDRSPLETLSFTQQEAVASEQPPMHAETFSMRSSRDGSFNRSSVPLQQQNDGINEQASALTSISNRQQENTNFKTEIPSSKSLNSQPISVVDDSDNYLQQILSRPSLEIDQLLSATFSSDTNALRPSLGVEVGDTPSTTSSRRASTIETTGSAELALSEQKIRPSQMEPGVSSPTPRKSMSSSRLSFDSDQESGTLGVPQRRRHKEIASMICLDKMPTDLKPSHRKNSGTAMSTPAMIPGLELAEFLQRRNESLKFGAADSGSMWSMFKVPDEHTIQKVVSNYLRRGGNPNVAKPTPNEGKILYGYGMLHSCIVNESIKCLTLLLQAGANPNAISLCSVDDDGISPVYMAIKNGFMDGLQALVQYKADFAIARGPKQRTALIAAAECGDMRMLRYVIEMTEDVLVNVSDSQGVSALHWVCQNGGPDGVRLLAGEHGANIEVADSAGETCFHYAVKKGKFDVVKVLVEEFRADPNICVNKKVGTPVDAAKKAGHKKIEEYLRSAGGHPYKEWLKLTSKGKGGLLKF</sequence>
<dbReference type="Proteomes" id="UP000274822">
    <property type="component" value="Unassembled WGS sequence"/>
</dbReference>
<feature type="region of interest" description="Disordered" evidence="5">
    <location>
        <begin position="511"/>
        <end position="531"/>
    </location>
</feature>